<evidence type="ECO:0000259" key="9">
    <source>
        <dbReference type="Pfam" id="PF14416"/>
    </source>
</evidence>
<dbReference type="GO" id="GO:1990538">
    <property type="term" value="F:xylan O-acetyltransferase activity"/>
    <property type="evidence" value="ECO:0007669"/>
    <property type="project" value="UniProtKB-ARBA"/>
</dbReference>
<keyword evidence="3" id="KW-0812">Transmembrane</keyword>
<dbReference type="EMBL" id="JAQQAF010000009">
    <property type="protein sequence ID" value="KAJ8461196.1"/>
    <property type="molecule type" value="Genomic_DNA"/>
</dbReference>
<gene>
    <name evidence="10" type="ORF">OPV22_034122</name>
</gene>
<keyword evidence="7" id="KW-0472">Membrane</keyword>
<comment type="subcellular location">
    <subcellularLocation>
        <location evidence="1">Golgi apparatus membrane</location>
        <topology evidence="1">Single-pass type II membrane protein</topology>
    </subcellularLocation>
</comment>
<sequence length="290" mass="32734">MEVAGRVSSAGAAAEVACEDWVWLGGGGYRGLWVSGTQGGGGERGRSDGGGGGECDWFQGEWVWDEGYPLYESKDCDFMDDGFRCSENGRSDRFYTKWRWQPAGCDLPRFNTKKMLNKLRNRRSLFLVLQSRAPPGLPEQIKTTLRLDVLDWTSSRWKDADVLVFNTGHWWNYEKTVRGGCYFQEVYRRKTHVVFRTYAPLHFSGGDWKTGGNCHLETLPDLVSSTMSSKAWVHLLEPFRSIPLANSTENQALELDLLNAVAQMKFHMAREADSSQAIGVWMKHTWAAGA</sequence>
<keyword evidence="6" id="KW-0333">Golgi apparatus</keyword>
<dbReference type="InterPro" id="IPR025846">
    <property type="entry name" value="TBL_N"/>
</dbReference>
<dbReference type="GO" id="GO:0000139">
    <property type="term" value="C:Golgi membrane"/>
    <property type="evidence" value="ECO:0007669"/>
    <property type="project" value="UniProtKB-SubCell"/>
</dbReference>
<evidence type="ECO:0000256" key="2">
    <source>
        <dbReference type="ARBA" id="ARBA00007727"/>
    </source>
</evidence>
<comment type="caution">
    <text evidence="10">The sequence shown here is derived from an EMBL/GenBank/DDBJ whole genome shotgun (WGS) entry which is preliminary data.</text>
</comment>
<evidence type="ECO:0000313" key="11">
    <source>
        <dbReference type="Proteomes" id="UP001222027"/>
    </source>
</evidence>
<organism evidence="10 11">
    <name type="scientific">Ensete ventricosum</name>
    <name type="common">Abyssinian banana</name>
    <name type="synonym">Musa ensete</name>
    <dbReference type="NCBI Taxonomy" id="4639"/>
    <lineage>
        <taxon>Eukaryota</taxon>
        <taxon>Viridiplantae</taxon>
        <taxon>Streptophyta</taxon>
        <taxon>Embryophyta</taxon>
        <taxon>Tracheophyta</taxon>
        <taxon>Spermatophyta</taxon>
        <taxon>Magnoliopsida</taxon>
        <taxon>Liliopsida</taxon>
        <taxon>Zingiberales</taxon>
        <taxon>Musaceae</taxon>
        <taxon>Ensete</taxon>
    </lineage>
</organism>
<keyword evidence="5" id="KW-1133">Transmembrane helix</keyword>
<dbReference type="InterPro" id="IPR029962">
    <property type="entry name" value="TBL"/>
</dbReference>
<evidence type="ECO:0000256" key="7">
    <source>
        <dbReference type="ARBA" id="ARBA00023136"/>
    </source>
</evidence>
<proteinExistence type="inferred from homology"/>
<comment type="similarity">
    <text evidence="2">Belongs to the PC-esterase family. TBL subfamily.</text>
</comment>
<evidence type="ECO:0000259" key="8">
    <source>
        <dbReference type="Pfam" id="PF13839"/>
    </source>
</evidence>
<evidence type="ECO:0000256" key="5">
    <source>
        <dbReference type="ARBA" id="ARBA00022989"/>
    </source>
</evidence>
<reference evidence="10 11" key="1">
    <citation type="submission" date="2022-12" db="EMBL/GenBank/DDBJ databases">
        <title>Chromosome-scale assembly of the Ensete ventricosum genome.</title>
        <authorList>
            <person name="Dussert Y."/>
            <person name="Stocks J."/>
            <person name="Wendawek A."/>
            <person name="Woldeyes F."/>
            <person name="Nichols R.A."/>
            <person name="Borrell J.S."/>
        </authorList>
    </citation>
    <scope>NUCLEOTIDE SEQUENCE [LARGE SCALE GENOMIC DNA]</scope>
    <source>
        <strain evidence="11">cv. Maze</strain>
        <tissue evidence="10">Seeds</tissue>
    </source>
</reference>
<dbReference type="InterPro" id="IPR026057">
    <property type="entry name" value="TBL_C"/>
</dbReference>
<dbReference type="Pfam" id="PF13839">
    <property type="entry name" value="PC-Esterase"/>
    <property type="match status" value="1"/>
</dbReference>
<evidence type="ECO:0000256" key="3">
    <source>
        <dbReference type="ARBA" id="ARBA00022692"/>
    </source>
</evidence>
<dbReference type="PANTHER" id="PTHR32285">
    <property type="entry name" value="PROTEIN TRICHOME BIREFRINGENCE-LIKE 9-RELATED"/>
    <property type="match status" value="1"/>
</dbReference>
<name>A0AAV8P3Z9_ENSVE</name>
<dbReference type="AlphaFoldDB" id="A0AAV8P3Z9"/>
<feature type="domain" description="Trichome birefringence-like C-terminal" evidence="8">
    <location>
        <begin position="123"/>
        <end position="185"/>
    </location>
</feature>
<dbReference type="Pfam" id="PF14416">
    <property type="entry name" value="PMR5N"/>
    <property type="match status" value="1"/>
</dbReference>
<dbReference type="PANTHER" id="PTHR32285:SF213">
    <property type="entry name" value="PROTEIN TRICHOME BIREFRINGENCE-LIKE 11"/>
    <property type="match status" value="1"/>
</dbReference>
<keyword evidence="11" id="KW-1185">Reference proteome</keyword>
<feature type="domain" description="Trichome birefringence-like N-terminal" evidence="9">
    <location>
        <begin position="54"/>
        <end position="106"/>
    </location>
</feature>
<evidence type="ECO:0000256" key="6">
    <source>
        <dbReference type="ARBA" id="ARBA00023034"/>
    </source>
</evidence>
<protein>
    <recommendedName>
        <fullName evidence="12">Trichome birefringence-like N-terminal domain-containing protein</fullName>
    </recommendedName>
</protein>
<evidence type="ECO:0000256" key="1">
    <source>
        <dbReference type="ARBA" id="ARBA00004323"/>
    </source>
</evidence>
<dbReference type="Proteomes" id="UP001222027">
    <property type="component" value="Unassembled WGS sequence"/>
</dbReference>
<evidence type="ECO:0008006" key="12">
    <source>
        <dbReference type="Google" id="ProtNLM"/>
    </source>
</evidence>
<accession>A0AAV8P3Z9</accession>
<keyword evidence="4" id="KW-0735">Signal-anchor</keyword>
<evidence type="ECO:0000256" key="4">
    <source>
        <dbReference type="ARBA" id="ARBA00022968"/>
    </source>
</evidence>
<evidence type="ECO:0000313" key="10">
    <source>
        <dbReference type="EMBL" id="KAJ8461196.1"/>
    </source>
</evidence>